<evidence type="ECO:0000256" key="3">
    <source>
        <dbReference type="ARBA" id="ARBA00022989"/>
    </source>
</evidence>
<dbReference type="OrthoDB" id="9781156at2"/>
<dbReference type="RefSeq" id="WP_082214895.1">
    <property type="nucleotide sequence ID" value="NZ_FUZA01000002.1"/>
</dbReference>
<dbReference type="Pfam" id="PF07690">
    <property type="entry name" value="MFS_1"/>
    <property type="match status" value="1"/>
</dbReference>
<feature type="transmembrane region" description="Helical" evidence="5">
    <location>
        <begin position="237"/>
        <end position="258"/>
    </location>
</feature>
<proteinExistence type="predicted"/>
<dbReference type="SUPFAM" id="SSF103473">
    <property type="entry name" value="MFS general substrate transporter"/>
    <property type="match status" value="1"/>
</dbReference>
<feature type="domain" description="Major facilitator superfamily (MFS) profile" evidence="6">
    <location>
        <begin position="23"/>
        <end position="424"/>
    </location>
</feature>
<dbReference type="PIRSF" id="PIRSF002808">
    <property type="entry name" value="Hexose_phosphate_transp"/>
    <property type="match status" value="1"/>
</dbReference>
<dbReference type="Gene3D" id="1.20.1250.20">
    <property type="entry name" value="MFS general substrate transporter like domains"/>
    <property type="match status" value="2"/>
</dbReference>
<dbReference type="GO" id="GO:0015134">
    <property type="term" value="F:hexuronate transmembrane transporter activity"/>
    <property type="evidence" value="ECO:0007669"/>
    <property type="project" value="TreeGrafter"/>
</dbReference>
<dbReference type="STRING" id="651661.SAMN05660293_02409"/>
<dbReference type="CDD" id="cd17319">
    <property type="entry name" value="MFS_ExuT_GudP_like"/>
    <property type="match status" value="1"/>
</dbReference>
<dbReference type="AlphaFoldDB" id="A0A1T5EFL8"/>
<keyword evidence="2 5" id="KW-0812">Transmembrane</keyword>
<feature type="transmembrane region" description="Helical" evidence="5">
    <location>
        <begin position="335"/>
        <end position="357"/>
    </location>
</feature>
<feature type="transmembrane region" description="Helical" evidence="5">
    <location>
        <begin position="57"/>
        <end position="78"/>
    </location>
</feature>
<feature type="transmembrane region" description="Helical" evidence="5">
    <location>
        <begin position="177"/>
        <end position="194"/>
    </location>
</feature>
<feature type="transmembrane region" description="Helical" evidence="5">
    <location>
        <begin position="398"/>
        <end position="420"/>
    </location>
</feature>
<evidence type="ECO:0000256" key="5">
    <source>
        <dbReference type="SAM" id="Phobius"/>
    </source>
</evidence>
<evidence type="ECO:0000259" key="6">
    <source>
        <dbReference type="PROSITE" id="PS50850"/>
    </source>
</evidence>
<evidence type="ECO:0000313" key="8">
    <source>
        <dbReference type="Proteomes" id="UP000190897"/>
    </source>
</evidence>
<feature type="transmembrane region" description="Helical" evidence="5">
    <location>
        <begin position="369"/>
        <end position="392"/>
    </location>
</feature>
<feature type="transmembrane region" description="Helical" evidence="5">
    <location>
        <begin position="150"/>
        <end position="171"/>
    </location>
</feature>
<feature type="transmembrane region" description="Helical" evidence="5">
    <location>
        <begin position="311"/>
        <end position="329"/>
    </location>
</feature>
<accession>A0A1T5EFL8</accession>
<keyword evidence="3 5" id="KW-1133">Transmembrane helix</keyword>
<dbReference type="PANTHER" id="PTHR11662">
    <property type="entry name" value="SOLUTE CARRIER FAMILY 17"/>
    <property type="match status" value="1"/>
</dbReference>
<evidence type="ECO:0000256" key="2">
    <source>
        <dbReference type="ARBA" id="ARBA00022692"/>
    </source>
</evidence>
<keyword evidence="8" id="KW-1185">Reference proteome</keyword>
<dbReference type="InterPro" id="IPR011701">
    <property type="entry name" value="MFS"/>
</dbReference>
<dbReference type="InterPro" id="IPR020846">
    <property type="entry name" value="MFS_dom"/>
</dbReference>
<protein>
    <submittedName>
        <fullName evidence="7">MFS transporter, ACS family, hexuronate transporter</fullName>
    </submittedName>
</protein>
<feature type="transmembrane region" description="Helical" evidence="5">
    <location>
        <begin position="90"/>
        <end position="116"/>
    </location>
</feature>
<evidence type="ECO:0000256" key="1">
    <source>
        <dbReference type="ARBA" id="ARBA00004141"/>
    </source>
</evidence>
<keyword evidence="4 5" id="KW-0472">Membrane</keyword>
<feature type="transmembrane region" description="Helical" evidence="5">
    <location>
        <begin position="20"/>
        <end position="36"/>
    </location>
</feature>
<organism evidence="7 8">
    <name type="scientific">Dyadobacter psychrophilus</name>
    <dbReference type="NCBI Taxonomy" id="651661"/>
    <lineage>
        <taxon>Bacteria</taxon>
        <taxon>Pseudomonadati</taxon>
        <taxon>Bacteroidota</taxon>
        <taxon>Cytophagia</taxon>
        <taxon>Cytophagales</taxon>
        <taxon>Spirosomataceae</taxon>
        <taxon>Dyadobacter</taxon>
    </lineage>
</organism>
<gene>
    <name evidence="7" type="ORF">SAMN05660293_02409</name>
</gene>
<dbReference type="InterPro" id="IPR000849">
    <property type="entry name" value="Sugar_P_transporter"/>
</dbReference>
<dbReference type="InterPro" id="IPR036259">
    <property type="entry name" value="MFS_trans_sf"/>
</dbReference>
<sequence length="428" mass="46803">MNTLAENPQELIVNRPSAMRWWVCALLFFATTINYIDRQVLAILAPQLQTEIGWSEVEYGYIVTAFQFSYAIGLLLAGKLIDYLGTKKGYIISIFVWSLAAVGHAFAGSAAGFGVARLALGIGESGNFPAAIKVISEWFPRKERALATGIFNSGSNIGAIVAPLVVPFIAIHYGWRWAFIVTGMLGFVWLLFWIKAFKAPEKHPDVNREELALINSDQISKEAPSATLIEILKTRKAWALAAGKFLTDPIWWFFLYWLPKFLNQTYHINIDKMGLPLITAYLIADAGSIGGGWISSKFLKMGWSVNAARKTTLLICALMVMPIYFVSGIGTLWPAVLLIGLGMAAHTGWSANMYTLATDFFPRKDTGKIVGFIGMAGAVGGMLMATATGHLLEATGSYKSIFIVAASMYSLALLIIHVLVPNIDSVKS</sequence>
<dbReference type="PROSITE" id="PS50850">
    <property type="entry name" value="MFS"/>
    <property type="match status" value="1"/>
</dbReference>
<dbReference type="Proteomes" id="UP000190897">
    <property type="component" value="Unassembled WGS sequence"/>
</dbReference>
<dbReference type="GO" id="GO:0016020">
    <property type="term" value="C:membrane"/>
    <property type="evidence" value="ECO:0007669"/>
    <property type="project" value="UniProtKB-SubCell"/>
</dbReference>
<evidence type="ECO:0000256" key="4">
    <source>
        <dbReference type="ARBA" id="ARBA00023136"/>
    </source>
</evidence>
<feature type="transmembrane region" description="Helical" evidence="5">
    <location>
        <begin position="278"/>
        <end position="299"/>
    </location>
</feature>
<comment type="subcellular location">
    <subcellularLocation>
        <location evidence="1">Membrane</location>
        <topology evidence="1">Multi-pass membrane protein</topology>
    </subcellularLocation>
</comment>
<dbReference type="InterPro" id="IPR050382">
    <property type="entry name" value="MFS_Na/Anion_cotransporter"/>
</dbReference>
<reference evidence="8" key="1">
    <citation type="submission" date="2017-02" db="EMBL/GenBank/DDBJ databases">
        <authorList>
            <person name="Varghese N."/>
            <person name="Submissions S."/>
        </authorList>
    </citation>
    <scope>NUCLEOTIDE SEQUENCE [LARGE SCALE GENOMIC DNA]</scope>
    <source>
        <strain evidence="8">DSM 22270</strain>
    </source>
</reference>
<dbReference type="PANTHER" id="PTHR11662:SF285">
    <property type="entry name" value="HEXURONATE TRANSPORTER"/>
    <property type="match status" value="1"/>
</dbReference>
<name>A0A1T5EFL8_9BACT</name>
<evidence type="ECO:0000313" key="7">
    <source>
        <dbReference type="EMBL" id="SKB82716.1"/>
    </source>
</evidence>
<dbReference type="EMBL" id="FUZA01000002">
    <property type="protein sequence ID" value="SKB82716.1"/>
    <property type="molecule type" value="Genomic_DNA"/>
</dbReference>